<evidence type="ECO:0000256" key="1">
    <source>
        <dbReference type="SAM" id="MobiDB-lite"/>
    </source>
</evidence>
<feature type="compositionally biased region" description="Basic and acidic residues" evidence="1">
    <location>
        <begin position="136"/>
        <end position="145"/>
    </location>
</feature>
<evidence type="ECO:0000313" key="2">
    <source>
        <dbReference type="Ensembl" id="ENSNNAP00000021494.1"/>
    </source>
</evidence>
<feature type="region of interest" description="Disordered" evidence="1">
    <location>
        <begin position="50"/>
        <end position="145"/>
    </location>
</feature>
<protein>
    <submittedName>
        <fullName evidence="2">Uncharacterized protein</fullName>
    </submittedName>
</protein>
<dbReference type="AlphaFoldDB" id="A0A8C6XXW6"/>
<feature type="region of interest" description="Disordered" evidence="1">
    <location>
        <begin position="1"/>
        <end position="27"/>
    </location>
</feature>
<dbReference type="Proteomes" id="UP000694559">
    <property type="component" value="Unplaced"/>
</dbReference>
<accession>A0A8C6XXW6</accession>
<evidence type="ECO:0000313" key="3">
    <source>
        <dbReference type="Proteomes" id="UP000694559"/>
    </source>
</evidence>
<name>A0A8C6XXW6_NAJNA</name>
<feature type="compositionally biased region" description="Acidic residues" evidence="1">
    <location>
        <begin position="112"/>
        <end position="126"/>
    </location>
</feature>
<reference evidence="2" key="1">
    <citation type="submission" date="2025-08" db="UniProtKB">
        <authorList>
            <consortium name="Ensembl"/>
        </authorList>
    </citation>
    <scope>IDENTIFICATION</scope>
</reference>
<reference evidence="2" key="2">
    <citation type="submission" date="2025-09" db="UniProtKB">
        <authorList>
            <consortium name="Ensembl"/>
        </authorList>
    </citation>
    <scope>IDENTIFICATION</scope>
</reference>
<feature type="compositionally biased region" description="Basic and acidic residues" evidence="1">
    <location>
        <begin position="58"/>
        <end position="68"/>
    </location>
</feature>
<dbReference type="Ensembl" id="ENSNNAT00000022537.1">
    <property type="protein sequence ID" value="ENSNNAP00000021494.1"/>
    <property type="gene ID" value="ENSNNAG00000014231.1"/>
</dbReference>
<proteinExistence type="predicted"/>
<organism evidence="2 3">
    <name type="scientific">Naja naja</name>
    <name type="common">Indian cobra</name>
    <dbReference type="NCBI Taxonomy" id="35670"/>
    <lineage>
        <taxon>Eukaryota</taxon>
        <taxon>Metazoa</taxon>
        <taxon>Chordata</taxon>
        <taxon>Craniata</taxon>
        <taxon>Vertebrata</taxon>
        <taxon>Euteleostomi</taxon>
        <taxon>Lepidosauria</taxon>
        <taxon>Squamata</taxon>
        <taxon>Bifurcata</taxon>
        <taxon>Unidentata</taxon>
        <taxon>Episquamata</taxon>
        <taxon>Toxicofera</taxon>
        <taxon>Serpentes</taxon>
        <taxon>Colubroidea</taxon>
        <taxon>Elapidae</taxon>
        <taxon>Elapinae</taxon>
        <taxon>Naja</taxon>
    </lineage>
</organism>
<feature type="compositionally biased region" description="Low complexity" evidence="1">
    <location>
        <begin position="69"/>
        <end position="86"/>
    </location>
</feature>
<keyword evidence="3" id="KW-1185">Reference proteome</keyword>
<sequence length="171" mass="17942">YDGCSVPGSPDPLLRPSDKQNRPASLESAELSHKLLDLLALEGGQAAVGNAVCLPPHDGGKLANRDSGIDSISSPSNSEEICFGPEEGTGEGAGPLVPPTVIKRSSTRDSEGDSDMDDGSGDETELLSDLPPPQTEKQDSDEVKGCDSYPRFTMIAFSPLLPPEPVFFCQA</sequence>